<dbReference type="InterPro" id="IPR037163">
    <property type="entry name" value="Spermidine_synt_N_sf"/>
</dbReference>
<name>A0A0K6IT97_9PROT</name>
<comment type="catalytic activity">
    <reaction evidence="5">
        <text>S-adenosyl 3-(methylsulfanyl)propylamine + putrescine = S-methyl-5'-thioadenosine + spermidine + H(+)</text>
        <dbReference type="Rhea" id="RHEA:12721"/>
        <dbReference type="ChEBI" id="CHEBI:15378"/>
        <dbReference type="ChEBI" id="CHEBI:17509"/>
        <dbReference type="ChEBI" id="CHEBI:57443"/>
        <dbReference type="ChEBI" id="CHEBI:57834"/>
        <dbReference type="ChEBI" id="CHEBI:326268"/>
        <dbReference type="EC" id="2.5.1.16"/>
    </reaction>
</comment>
<keyword evidence="4 5" id="KW-0620">Polyamine biosynthesis</keyword>
<dbReference type="Pfam" id="PF01564">
    <property type="entry name" value="Spermine_synth"/>
    <property type="match status" value="1"/>
</dbReference>
<keyword evidence="9" id="KW-1185">Reference proteome</keyword>
<feature type="domain" description="PABS" evidence="7">
    <location>
        <begin position="7"/>
        <end position="242"/>
    </location>
</feature>
<dbReference type="Gene3D" id="3.40.50.150">
    <property type="entry name" value="Vaccinia Virus protein VP39"/>
    <property type="match status" value="1"/>
</dbReference>
<dbReference type="EMBL" id="CYHH01000003">
    <property type="protein sequence ID" value="CUB06330.1"/>
    <property type="molecule type" value="Genomic_DNA"/>
</dbReference>
<dbReference type="GO" id="GO:0004766">
    <property type="term" value="F:spermidine synthase activity"/>
    <property type="evidence" value="ECO:0007669"/>
    <property type="project" value="UniProtKB-UniRule"/>
</dbReference>
<reference evidence="9" key="1">
    <citation type="submission" date="2015-08" db="EMBL/GenBank/DDBJ databases">
        <authorList>
            <person name="Babu N.S."/>
            <person name="Beckwith C.J."/>
            <person name="Beseler K.G."/>
            <person name="Brison A."/>
            <person name="Carone J.V."/>
            <person name="Caskin T.P."/>
            <person name="Diamond M."/>
            <person name="Durham M.E."/>
            <person name="Foxe J.M."/>
            <person name="Go M."/>
            <person name="Henderson B.A."/>
            <person name="Jones I.B."/>
            <person name="McGettigan J.A."/>
            <person name="Micheletti S.J."/>
            <person name="Nasrallah M.E."/>
            <person name="Ortiz D."/>
            <person name="Piller C.R."/>
            <person name="Privatt S.R."/>
            <person name="Schneider S.L."/>
            <person name="Sharp S."/>
            <person name="Smith T.C."/>
            <person name="Stanton J.D."/>
            <person name="Ullery H.E."/>
            <person name="Wilson R.J."/>
            <person name="Serrano M.G."/>
            <person name="Buck G."/>
            <person name="Lee V."/>
            <person name="Wang Y."/>
            <person name="Carvalho R."/>
            <person name="Voegtly L."/>
            <person name="Shi R."/>
            <person name="Duckworth R."/>
            <person name="Johnson A."/>
            <person name="Loviza R."/>
            <person name="Walstead R."/>
            <person name="Shah Z."/>
            <person name="Kiflezghi M."/>
            <person name="Wade K."/>
            <person name="Ball S.L."/>
            <person name="Bradley K.W."/>
            <person name="Asai D.J."/>
            <person name="Bowman C.A."/>
            <person name="Russell D.A."/>
            <person name="Pope W.H."/>
            <person name="Jacobs-Sera D."/>
            <person name="Hendrix R.W."/>
            <person name="Hatfull G.F."/>
        </authorList>
    </citation>
    <scope>NUCLEOTIDE SEQUENCE [LARGE SCALE GENOMIC DNA]</scope>
    <source>
        <strain evidence="9">JCM 19170</strain>
    </source>
</reference>
<dbReference type="RefSeq" id="WP_055423072.1">
    <property type="nucleotide sequence ID" value="NZ_CYHH01000003.1"/>
</dbReference>
<feature type="binding site" evidence="5">
    <location>
        <position position="34"/>
    </location>
    <ligand>
        <name>S-methyl-5'-thioadenosine</name>
        <dbReference type="ChEBI" id="CHEBI:17509"/>
    </ligand>
</feature>
<proteinExistence type="inferred from homology"/>
<evidence type="ECO:0000256" key="4">
    <source>
        <dbReference type="ARBA" id="ARBA00023115"/>
    </source>
</evidence>
<dbReference type="AlphaFoldDB" id="A0A0K6IT97"/>
<evidence type="ECO:0000256" key="5">
    <source>
        <dbReference type="HAMAP-Rule" id="MF_00198"/>
    </source>
</evidence>
<organism evidence="8 9">
    <name type="scientific">Tepidiphilus thermophilus</name>
    <dbReference type="NCBI Taxonomy" id="876478"/>
    <lineage>
        <taxon>Bacteria</taxon>
        <taxon>Pseudomonadati</taxon>
        <taxon>Pseudomonadota</taxon>
        <taxon>Hydrogenophilia</taxon>
        <taxon>Hydrogenophilales</taxon>
        <taxon>Hydrogenophilaceae</taxon>
        <taxon>Tepidiphilus</taxon>
    </lineage>
</organism>
<accession>A0A0K6IT97</accession>
<dbReference type="HAMAP" id="MF_00198">
    <property type="entry name" value="Spermidine_synth"/>
    <property type="match status" value="1"/>
</dbReference>
<dbReference type="CDD" id="cd02440">
    <property type="entry name" value="AdoMet_MTases"/>
    <property type="match status" value="1"/>
</dbReference>
<comment type="subunit">
    <text evidence="5">Homodimer or homotetramer.</text>
</comment>
<evidence type="ECO:0000256" key="6">
    <source>
        <dbReference type="PROSITE-ProRule" id="PRU00354"/>
    </source>
</evidence>
<dbReference type="InterPro" id="IPR035246">
    <property type="entry name" value="Spermidine_synt_N"/>
</dbReference>
<comment type="pathway">
    <text evidence="5">Amine and polyamine biosynthesis; spermidine biosynthesis; spermidine from putrescine: step 1/1.</text>
</comment>
<dbReference type="InterPro" id="IPR030373">
    <property type="entry name" value="PABS_CS"/>
</dbReference>
<feature type="binding site" evidence="5">
    <location>
        <position position="109"/>
    </location>
    <ligand>
        <name>S-methyl-5'-thioadenosine</name>
        <dbReference type="ChEBI" id="CHEBI:17509"/>
    </ligand>
</feature>
<dbReference type="InterPro" id="IPR001045">
    <property type="entry name" value="Spermi_synthase"/>
</dbReference>
<evidence type="ECO:0000256" key="1">
    <source>
        <dbReference type="ARBA" id="ARBA00007867"/>
    </source>
</evidence>
<comment type="similarity">
    <text evidence="1 5">Belongs to the spermidine/spermine synthase family.</text>
</comment>
<dbReference type="InterPro" id="IPR029063">
    <property type="entry name" value="SAM-dependent_MTases_sf"/>
</dbReference>
<feature type="binding site" evidence="5">
    <location>
        <position position="65"/>
    </location>
    <ligand>
        <name>spermidine</name>
        <dbReference type="ChEBI" id="CHEBI:57834"/>
    </ligand>
</feature>
<feature type="binding site" evidence="5">
    <location>
        <position position="89"/>
    </location>
    <ligand>
        <name>spermidine</name>
        <dbReference type="ChEBI" id="CHEBI:57834"/>
    </ligand>
</feature>
<dbReference type="SUPFAM" id="SSF53335">
    <property type="entry name" value="S-adenosyl-L-methionine-dependent methyltransferases"/>
    <property type="match status" value="1"/>
</dbReference>
<dbReference type="UniPathway" id="UPA00248">
    <property type="reaction ID" value="UER00314"/>
</dbReference>
<evidence type="ECO:0000256" key="3">
    <source>
        <dbReference type="ARBA" id="ARBA00023066"/>
    </source>
</evidence>
<comment type="function">
    <text evidence="5">Catalyzes the irreversible transfer of a propylamine group from the amino donor S-adenosylmethioninamine (decarboxy-AdoMet) to putrescine (1,4-diaminobutane) to yield spermidine.</text>
</comment>
<dbReference type="EC" id="2.5.1.16" evidence="5"/>
<dbReference type="PANTHER" id="PTHR11558:SF11">
    <property type="entry name" value="SPERMIDINE SYNTHASE"/>
    <property type="match status" value="1"/>
</dbReference>
<dbReference type="Pfam" id="PF17284">
    <property type="entry name" value="Spermine_synt_N"/>
    <property type="match status" value="1"/>
</dbReference>
<dbReference type="InterPro" id="IPR030374">
    <property type="entry name" value="PABS"/>
</dbReference>
<comment type="caution">
    <text evidence="5">Lacks conserved residue(s) required for the propagation of feature annotation.</text>
</comment>
<evidence type="ECO:0000313" key="9">
    <source>
        <dbReference type="Proteomes" id="UP000182108"/>
    </source>
</evidence>
<feature type="binding site" evidence="5">
    <location>
        <begin position="141"/>
        <end position="142"/>
    </location>
    <ligand>
        <name>S-methyl-5'-thioadenosine</name>
        <dbReference type="ChEBI" id="CHEBI:17509"/>
    </ligand>
</feature>
<evidence type="ECO:0000313" key="8">
    <source>
        <dbReference type="EMBL" id="CUB06330.1"/>
    </source>
</evidence>
<sequence>MSERTTRLWESLSSWSGYYFDVTECLERGRSRYQEYEVWHSPLFGRMFRLDGCAMTSEADEFIYHENLIHVPGLAHAGPRSALVIGGGDGGSAEELFKYRTMQQVVLVELDEKVIELARKYFPAVHRGALDDPRLELRVQDGLDYVRRVAPAEGRKFDLVVLDLTDPVGPAAALYQEEFFRACKALLTEGGALSLHVGAPDHQPERVRELLRRLRAVFACVRPHLHYIPLYGANWMLACASDALDPVSLDPATVDARIAERGLGELRYLDGETYRARLVLPRYLREIVQP</sequence>
<dbReference type="Gene3D" id="2.30.140.10">
    <property type="entry name" value="Spermidine synthase, tetramerisation domain"/>
    <property type="match status" value="1"/>
</dbReference>
<dbReference type="OrthoDB" id="9793120at2"/>
<dbReference type="NCBIfam" id="NF002010">
    <property type="entry name" value="PRK00811.1"/>
    <property type="match status" value="1"/>
</dbReference>
<dbReference type="PROSITE" id="PS51006">
    <property type="entry name" value="PABS_2"/>
    <property type="match status" value="1"/>
</dbReference>
<evidence type="ECO:0000256" key="2">
    <source>
        <dbReference type="ARBA" id="ARBA00022679"/>
    </source>
</evidence>
<dbReference type="GO" id="GO:0008295">
    <property type="term" value="P:spermidine biosynthetic process"/>
    <property type="evidence" value="ECO:0007669"/>
    <property type="project" value="UniProtKB-UniRule"/>
</dbReference>
<evidence type="ECO:0000259" key="7">
    <source>
        <dbReference type="PROSITE" id="PS51006"/>
    </source>
</evidence>
<keyword evidence="3 5" id="KW-0745">Spermidine biosynthesis</keyword>
<gene>
    <name evidence="5" type="primary">speE</name>
    <name evidence="8" type="ORF">Ga0061068_103101</name>
</gene>
<keyword evidence="2 5" id="KW-0808">Transferase</keyword>
<feature type="binding site" evidence="5">
    <location>
        <position position="170"/>
    </location>
    <ligand>
        <name>S-methyl-5'-thioadenosine</name>
        <dbReference type="ChEBI" id="CHEBI:17509"/>
    </ligand>
</feature>
<feature type="active site" description="Proton acceptor" evidence="5 6">
    <location>
        <position position="163"/>
    </location>
</feature>
<protein>
    <recommendedName>
        <fullName evidence="5">Polyamine aminopropyltransferase</fullName>
    </recommendedName>
    <alternativeName>
        <fullName evidence="5">Putrescine aminopropyltransferase</fullName>
        <shortName evidence="5">PAPT</shortName>
    </alternativeName>
    <alternativeName>
        <fullName evidence="5">Spermidine synthase</fullName>
        <shortName evidence="5">SPDS</shortName>
        <shortName evidence="5">SPDSY</shortName>
        <ecNumber evidence="5">2.5.1.16</ecNumber>
    </alternativeName>
</protein>
<dbReference type="Proteomes" id="UP000182108">
    <property type="component" value="Unassembled WGS sequence"/>
</dbReference>
<dbReference type="PANTHER" id="PTHR11558">
    <property type="entry name" value="SPERMIDINE/SPERMINE SYNTHASE"/>
    <property type="match status" value="1"/>
</dbReference>
<dbReference type="PROSITE" id="PS01330">
    <property type="entry name" value="PABS_1"/>
    <property type="match status" value="1"/>
</dbReference>